<dbReference type="EMBL" id="GGEC01067366">
    <property type="protein sequence ID" value="MBX47850.1"/>
    <property type="molecule type" value="Transcribed_RNA"/>
</dbReference>
<sequence length="62" mass="6780">MLASNTQTITLCHMFSSCVLIGSHVIGLSPTCTPVSYDVVVNFWHIYLCITGLILNLHSNIS</sequence>
<reference evidence="1" key="1">
    <citation type="submission" date="2018-02" db="EMBL/GenBank/DDBJ databases">
        <title>Rhizophora mucronata_Transcriptome.</title>
        <authorList>
            <person name="Meera S.P."/>
            <person name="Sreeshan A."/>
            <person name="Augustine A."/>
        </authorList>
    </citation>
    <scope>NUCLEOTIDE SEQUENCE</scope>
    <source>
        <tissue evidence="1">Leaf</tissue>
    </source>
</reference>
<accession>A0A2P2NZE7</accession>
<dbReference type="AlphaFoldDB" id="A0A2P2NZE7"/>
<evidence type="ECO:0000313" key="1">
    <source>
        <dbReference type="EMBL" id="MBX47850.1"/>
    </source>
</evidence>
<organism evidence="1">
    <name type="scientific">Rhizophora mucronata</name>
    <name type="common">Asiatic mangrove</name>
    <dbReference type="NCBI Taxonomy" id="61149"/>
    <lineage>
        <taxon>Eukaryota</taxon>
        <taxon>Viridiplantae</taxon>
        <taxon>Streptophyta</taxon>
        <taxon>Embryophyta</taxon>
        <taxon>Tracheophyta</taxon>
        <taxon>Spermatophyta</taxon>
        <taxon>Magnoliopsida</taxon>
        <taxon>eudicotyledons</taxon>
        <taxon>Gunneridae</taxon>
        <taxon>Pentapetalae</taxon>
        <taxon>rosids</taxon>
        <taxon>fabids</taxon>
        <taxon>Malpighiales</taxon>
        <taxon>Rhizophoraceae</taxon>
        <taxon>Rhizophora</taxon>
    </lineage>
</organism>
<proteinExistence type="predicted"/>
<name>A0A2P2NZE7_RHIMU</name>
<protein>
    <submittedName>
        <fullName evidence="1">Uncharacterized protein</fullName>
    </submittedName>
</protein>